<dbReference type="HOGENOM" id="CLU_2845650_0_0_9"/>
<organism evidence="2 3">
    <name type="scientific">Paenibacillus mucilaginosus (strain KNP414)</name>
    <dbReference type="NCBI Taxonomy" id="1036673"/>
    <lineage>
        <taxon>Bacteria</taxon>
        <taxon>Bacillati</taxon>
        <taxon>Bacillota</taxon>
        <taxon>Bacilli</taxon>
        <taxon>Bacillales</taxon>
        <taxon>Paenibacillaceae</taxon>
        <taxon>Paenibacillus</taxon>
    </lineage>
</organism>
<dbReference type="PANTHER" id="PTHR22870">
    <property type="entry name" value="REGULATOR OF CHROMOSOME CONDENSATION"/>
    <property type="match status" value="1"/>
</dbReference>
<accession>F8F4Z2</accession>
<dbReference type="InterPro" id="IPR000408">
    <property type="entry name" value="Reg_chr_condens"/>
</dbReference>
<dbReference type="SUPFAM" id="SSF50985">
    <property type="entry name" value="RCC1/BLIP-II"/>
    <property type="match status" value="1"/>
</dbReference>
<dbReference type="PROSITE" id="PS50012">
    <property type="entry name" value="RCC1_3"/>
    <property type="match status" value="1"/>
</dbReference>
<dbReference type="PANTHER" id="PTHR22870:SF408">
    <property type="entry name" value="OS09G0560450 PROTEIN"/>
    <property type="match status" value="1"/>
</dbReference>
<dbReference type="EMBL" id="CP002869">
    <property type="protein sequence ID" value="AEI40722.1"/>
    <property type="molecule type" value="Genomic_DNA"/>
</dbReference>
<proteinExistence type="predicted"/>
<dbReference type="PROSITE" id="PS00626">
    <property type="entry name" value="RCC1_2"/>
    <property type="match status" value="1"/>
</dbReference>
<reference evidence="3" key="1">
    <citation type="submission" date="2011-06" db="EMBL/GenBank/DDBJ databases">
        <title>Complete genome sequence of Paenibacillus mucilaginosus KNP414.</title>
        <authorList>
            <person name="Wang J."/>
            <person name="Hu S."/>
            <person name="Hu X."/>
            <person name="Zhang B."/>
            <person name="Dong D."/>
            <person name="Zhang S."/>
            <person name="Zhao K."/>
            <person name="Wu D."/>
        </authorList>
    </citation>
    <scope>NUCLEOTIDE SEQUENCE [LARGE SCALE GENOMIC DNA]</scope>
    <source>
        <strain evidence="3">KNP414</strain>
    </source>
</reference>
<evidence type="ECO:0000313" key="2">
    <source>
        <dbReference type="EMBL" id="AEI40722.1"/>
    </source>
</evidence>
<keyword evidence="1" id="KW-0677">Repeat</keyword>
<dbReference type="Proteomes" id="UP000006620">
    <property type="component" value="Chromosome"/>
</dbReference>
<dbReference type="KEGG" id="pms:KNP414_02161"/>
<sequence length="65" mass="6935">MRSIAAGKNHSLALLKNGTLWSWGSNEFDQLATSAAEVVMPQRIPYIDGVQMITAGHDHSAAVIG</sequence>
<protein>
    <submittedName>
        <fullName evidence="2">BNR repeat-containing protein</fullName>
    </submittedName>
</protein>
<name>F8F4Z2_PAEMK</name>
<reference evidence="2 3" key="2">
    <citation type="journal article" date="2013" name="Genome Announc.">
        <title>Genome Sequence of Growth-Improving Paenibacillus mucilaginosus Strain KNP414.</title>
        <authorList>
            <person name="Lu J.J."/>
            <person name="Wang J.F."/>
            <person name="Hu X.F."/>
        </authorList>
    </citation>
    <scope>NUCLEOTIDE SEQUENCE [LARGE SCALE GENOMIC DNA]</scope>
    <source>
        <strain evidence="2 3">KNP414</strain>
    </source>
</reference>
<gene>
    <name evidence="2" type="ordered locus">KNP414_02161</name>
</gene>
<evidence type="ECO:0000256" key="1">
    <source>
        <dbReference type="ARBA" id="ARBA00022737"/>
    </source>
</evidence>
<dbReference type="PATRIC" id="fig|1036673.3.peg.1941"/>
<dbReference type="InterPro" id="IPR009091">
    <property type="entry name" value="RCC1/BLIP-II"/>
</dbReference>
<dbReference type="AlphaFoldDB" id="F8F4Z2"/>
<dbReference type="Gene3D" id="2.130.10.30">
    <property type="entry name" value="Regulator of chromosome condensation 1/beta-lactamase-inhibitor protein II"/>
    <property type="match status" value="1"/>
</dbReference>
<evidence type="ECO:0000313" key="3">
    <source>
        <dbReference type="Proteomes" id="UP000006620"/>
    </source>
</evidence>
<dbReference type="Pfam" id="PF13540">
    <property type="entry name" value="RCC1_2"/>
    <property type="match status" value="1"/>
</dbReference>
<dbReference type="InterPro" id="IPR051210">
    <property type="entry name" value="Ub_ligase/GEF_domain"/>
</dbReference>